<comment type="caution">
    <text evidence="1">The sequence shown here is derived from an EMBL/GenBank/DDBJ whole genome shotgun (WGS) entry which is preliminary data.</text>
</comment>
<protein>
    <submittedName>
        <fullName evidence="1">Uncharacterized protein</fullName>
    </submittedName>
</protein>
<dbReference type="Proteomes" id="UP000004830">
    <property type="component" value="Unassembled WGS sequence"/>
</dbReference>
<gene>
    <name evidence="1" type="ORF">HMPREF9452_02068</name>
</gene>
<organism evidence="1 2">
    <name type="scientific">Collinsella tanakaei YIT 12063</name>
    <dbReference type="NCBI Taxonomy" id="742742"/>
    <lineage>
        <taxon>Bacteria</taxon>
        <taxon>Bacillati</taxon>
        <taxon>Actinomycetota</taxon>
        <taxon>Coriobacteriia</taxon>
        <taxon>Coriobacteriales</taxon>
        <taxon>Coriobacteriaceae</taxon>
        <taxon>Collinsella</taxon>
    </lineage>
</organism>
<sequence length="41" mass="4670">MPVVAGLEKLKEDAVCNCLFNYLRKRRGLSTQFERSKTVPA</sequence>
<dbReference type="HOGENOM" id="CLU_3268584_0_0_11"/>
<evidence type="ECO:0000313" key="1">
    <source>
        <dbReference type="EMBL" id="EGX68517.1"/>
    </source>
</evidence>
<name>G1WL55_9ACTN</name>
<evidence type="ECO:0000313" key="2">
    <source>
        <dbReference type="Proteomes" id="UP000004830"/>
    </source>
</evidence>
<accession>G1WL55</accession>
<proteinExistence type="predicted"/>
<reference evidence="1 2" key="1">
    <citation type="submission" date="2011-06" db="EMBL/GenBank/DDBJ databases">
        <title>The Genome Sequence of Collinsella tanakaei YIT 12063.</title>
        <authorList>
            <consortium name="The Broad Institute Genome Sequencing Platform"/>
            <person name="Earl A."/>
            <person name="Ward D."/>
            <person name="Feldgarden M."/>
            <person name="Gevers D."/>
            <person name="Morotomi M."/>
            <person name="Young S.K."/>
            <person name="Zeng Q."/>
            <person name="Gargeya S."/>
            <person name="Fitzgerald M."/>
            <person name="Haas B."/>
            <person name="Abouelleil A."/>
            <person name="Alvarado L."/>
            <person name="Arachchi H.M."/>
            <person name="Berlin A."/>
            <person name="Brown A."/>
            <person name="Chapman S.B."/>
            <person name="Chen Z."/>
            <person name="Dunbar C."/>
            <person name="Freedman E."/>
            <person name="Gearin G."/>
            <person name="Gellesch M."/>
            <person name="Goldberg J."/>
            <person name="Griggs A."/>
            <person name="Gujja S."/>
            <person name="Heiman D."/>
            <person name="Howarth C."/>
            <person name="Larson L."/>
            <person name="Lui A."/>
            <person name="MacDonald P.J.P."/>
            <person name="Mehta T."/>
            <person name="Montmayeur A."/>
            <person name="Murphy C."/>
            <person name="Neiman D."/>
            <person name="Pearson M."/>
            <person name="Priest M."/>
            <person name="Roberts A."/>
            <person name="Saif S."/>
            <person name="Shea T."/>
            <person name="Shenoy N."/>
            <person name="Sisk P."/>
            <person name="Stolte C."/>
            <person name="Sykes S."/>
            <person name="Wortman J."/>
            <person name="Nusbaum C."/>
            <person name="Birren B."/>
        </authorList>
    </citation>
    <scope>NUCLEOTIDE SEQUENCE [LARGE SCALE GENOMIC DNA]</scope>
    <source>
        <strain evidence="1 2">YIT 12063</strain>
    </source>
</reference>
<dbReference type="AlphaFoldDB" id="G1WL55"/>
<dbReference type="EMBL" id="ADLS01000031">
    <property type="protein sequence ID" value="EGX68517.1"/>
    <property type="molecule type" value="Genomic_DNA"/>
</dbReference>
<keyword evidence="2" id="KW-1185">Reference proteome</keyword>